<dbReference type="OrthoDB" id="5428863at2759"/>
<feature type="non-terminal residue" evidence="1">
    <location>
        <position position="1"/>
    </location>
</feature>
<gene>
    <name evidence="1" type="ORF">P280DRAFT_527846</name>
</gene>
<accession>A0A6A6RVA6</accession>
<dbReference type="AlphaFoldDB" id="A0A6A6RVA6"/>
<proteinExistence type="predicted"/>
<reference evidence="1" key="1">
    <citation type="journal article" date="2020" name="Stud. Mycol.">
        <title>101 Dothideomycetes genomes: a test case for predicting lifestyles and emergence of pathogens.</title>
        <authorList>
            <person name="Haridas S."/>
            <person name="Albert R."/>
            <person name="Binder M."/>
            <person name="Bloem J."/>
            <person name="Labutti K."/>
            <person name="Salamov A."/>
            <person name="Andreopoulos B."/>
            <person name="Baker S."/>
            <person name="Barry K."/>
            <person name="Bills G."/>
            <person name="Bluhm B."/>
            <person name="Cannon C."/>
            <person name="Castanera R."/>
            <person name="Culley D."/>
            <person name="Daum C."/>
            <person name="Ezra D."/>
            <person name="Gonzalez J."/>
            <person name="Henrissat B."/>
            <person name="Kuo A."/>
            <person name="Liang C."/>
            <person name="Lipzen A."/>
            <person name="Lutzoni F."/>
            <person name="Magnuson J."/>
            <person name="Mondo S."/>
            <person name="Nolan M."/>
            <person name="Ohm R."/>
            <person name="Pangilinan J."/>
            <person name="Park H.-J."/>
            <person name="Ramirez L."/>
            <person name="Alfaro M."/>
            <person name="Sun H."/>
            <person name="Tritt A."/>
            <person name="Yoshinaga Y."/>
            <person name="Zwiers L.-H."/>
            <person name="Turgeon B."/>
            <person name="Goodwin S."/>
            <person name="Spatafora J."/>
            <person name="Crous P."/>
            <person name="Grigoriev I."/>
        </authorList>
    </citation>
    <scope>NUCLEOTIDE SEQUENCE</scope>
    <source>
        <strain evidence="1">CBS 473.64</strain>
    </source>
</reference>
<dbReference type="Proteomes" id="UP000799753">
    <property type="component" value="Unassembled WGS sequence"/>
</dbReference>
<organism evidence="1 2">
    <name type="scientific">Massarina eburnea CBS 473.64</name>
    <dbReference type="NCBI Taxonomy" id="1395130"/>
    <lineage>
        <taxon>Eukaryota</taxon>
        <taxon>Fungi</taxon>
        <taxon>Dikarya</taxon>
        <taxon>Ascomycota</taxon>
        <taxon>Pezizomycotina</taxon>
        <taxon>Dothideomycetes</taxon>
        <taxon>Pleosporomycetidae</taxon>
        <taxon>Pleosporales</taxon>
        <taxon>Massarineae</taxon>
        <taxon>Massarinaceae</taxon>
        <taxon>Massarina</taxon>
    </lineage>
</organism>
<keyword evidence="2" id="KW-1185">Reference proteome</keyword>
<evidence type="ECO:0000313" key="2">
    <source>
        <dbReference type="Proteomes" id="UP000799753"/>
    </source>
</evidence>
<name>A0A6A6RVA6_9PLEO</name>
<evidence type="ECO:0000313" key="1">
    <source>
        <dbReference type="EMBL" id="KAF2639270.1"/>
    </source>
</evidence>
<dbReference type="EMBL" id="MU006787">
    <property type="protein sequence ID" value="KAF2639270.1"/>
    <property type="molecule type" value="Genomic_DNA"/>
</dbReference>
<sequence length="124" mass="14380">LDLDCIQGWLHFCRENHTKECAKLPSDRNAELRAIDCKSRKLTFIALDCSYVALSYVWGNEGSEVQSNQLHIYQRPFRMLWRSLSQSACLFCGLTDIVLIKTTHWKNITLFATCIQYTEMQTSP</sequence>
<protein>
    <recommendedName>
        <fullName evidence="3">Heterokaryon incompatibility domain-containing protein</fullName>
    </recommendedName>
</protein>
<evidence type="ECO:0008006" key="3">
    <source>
        <dbReference type="Google" id="ProtNLM"/>
    </source>
</evidence>